<feature type="domain" description="SMP-30/Gluconolactonase/LRE-like region" evidence="1">
    <location>
        <begin position="16"/>
        <end position="278"/>
    </location>
</feature>
<evidence type="ECO:0000313" key="2">
    <source>
        <dbReference type="EMBL" id="GAA1738753.1"/>
    </source>
</evidence>
<evidence type="ECO:0000259" key="1">
    <source>
        <dbReference type="Pfam" id="PF08450"/>
    </source>
</evidence>
<reference evidence="3" key="1">
    <citation type="journal article" date="2019" name="Int. J. Syst. Evol. Microbiol.">
        <title>The Global Catalogue of Microorganisms (GCM) 10K type strain sequencing project: providing services to taxonomists for standard genome sequencing and annotation.</title>
        <authorList>
            <consortium name="The Broad Institute Genomics Platform"/>
            <consortium name="The Broad Institute Genome Sequencing Center for Infectious Disease"/>
            <person name="Wu L."/>
            <person name="Ma J."/>
        </authorList>
    </citation>
    <scope>NUCLEOTIDE SEQUENCE [LARGE SCALE GENOMIC DNA]</scope>
    <source>
        <strain evidence="3">JCM 13249</strain>
    </source>
</reference>
<dbReference type="Proteomes" id="UP001500655">
    <property type="component" value="Unassembled WGS sequence"/>
</dbReference>
<proteinExistence type="predicted"/>
<dbReference type="RefSeq" id="WP_344076678.1">
    <property type="nucleotide sequence ID" value="NZ_BAAALS010000002.1"/>
</dbReference>
<dbReference type="PANTHER" id="PTHR47572:SF5">
    <property type="entry name" value="BLR2277 PROTEIN"/>
    <property type="match status" value="1"/>
</dbReference>
<evidence type="ECO:0000313" key="3">
    <source>
        <dbReference type="Proteomes" id="UP001500655"/>
    </source>
</evidence>
<sequence length="328" mass="34036">MTVGVVLTELAAGLGFPESPLALADGSVLVSELSAGRVSRVADARTEVYADLGGGPNGLLAEGADLLVCQNGGASWAEVAWPFDLPGAVRLRLPHGPPQRPVPPAVLRVAQDGAVSTVATEFTTATGQVRPLSRPSDICSDGQGGFYLTDAGATRDRRRELMGLLHGRPDGTVTEILYPLEMPNGVALAPDGRTLYLTETRTRRVWRVSLDGPGQVGAVHGFATVESGGPMNFGGADGVCVDPSGYVVVATLGSAGLSVYDPAGRLRLWIPTGDPMTTNATVDRYGDRLVASLASTGRLVAVERWSEVLTAVRAGGATAAVPAQVTWR</sequence>
<dbReference type="EMBL" id="BAAALS010000002">
    <property type="protein sequence ID" value="GAA1738753.1"/>
    <property type="molecule type" value="Genomic_DNA"/>
</dbReference>
<dbReference type="InterPro" id="IPR051262">
    <property type="entry name" value="SMP-30/CGR1_Lactonase"/>
</dbReference>
<dbReference type="SUPFAM" id="SSF63829">
    <property type="entry name" value="Calcium-dependent phosphotriesterase"/>
    <property type="match status" value="1"/>
</dbReference>
<protein>
    <submittedName>
        <fullName evidence="2">SMP-30/gluconolactonase/LRE family protein</fullName>
    </submittedName>
</protein>
<dbReference type="PANTHER" id="PTHR47572">
    <property type="entry name" value="LIPOPROTEIN-RELATED"/>
    <property type="match status" value="1"/>
</dbReference>
<keyword evidence="3" id="KW-1185">Reference proteome</keyword>
<dbReference type="InterPro" id="IPR013658">
    <property type="entry name" value="SGL"/>
</dbReference>
<dbReference type="InterPro" id="IPR011042">
    <property type="entry name" value="6-blade_b-propeller_TolB-like"/>
</dbReference>
<accession>A0ABP4VXU5</accession>
<name>A0ABP4VXU5_9ACTN</name>
<organism evidence="2 3">
    <name type="scientific">Luedemannella helvata</name>
    <dbReference type="NCBI Taxonomy" id="349315"/>
    <lineage>
        <taxon>Bacteria</taxon>
        <taxon>Bacillati</taxon>
        <taxon>Actinomycetota</taxon>
        <taxon>Actinomycetes</taxon>
        <taxon>Micromonosporales</taxon>
        <taxon>Micromonosporaceae</taxon>
        <taxon>Luedemannella</taxon>
    </lineage>
</organism>
<gene>
    <name evidence="2" type="ORF">GCM10009681_06900</name>
</gene>
<dbReference type="Pfam" id="PF08450">
    <property type="entry name" value="SGL"/>
    <property type="match status" value="1"/>
</dbReference>
<dbReference type="Gene3D" id="2.120.10.30">
    <property type="entry name" value="TolB, C-terminal domain"/>
    <property type="match status" value="1"/>
</dbReference>
<comment type="caution">
    <text evidence="2">The sequence shown here is derived from an EMBL/GenBank/DDBJ whole genome shotgun (WGS) entry which is preliminary data.</text>
</comment>